<sequence length="377" mass="43550">MKILYISDSTLPSRSANSIHVMKMCNAFASYNHDVTLLAKNTNASICNMQSLNEFYDVKNKFNINIFPKNKFKGSGRVYNILLPFLIKNKFDFYYTRAIYPALWLSLLNKNFFLKFTNHLILKVNFLKKIFLIILKLNKVQKWVVISHALKRYLIDSHDISEEKIIVAPDGADEFPHEVKPVTNLIGDFNVGYVGSLYKGKGMEIIIPLSSRMPNVDFHIVGGKEKDILHWKREINEGQKNIHFHGFIPHAKTPQYIKSFDVLIAPYQSSVHVKDEKSSNNIALWMSPLKIFEYMSSQRALITSDIPILKEILINGENAILCDPDKISEWEDAINVLMNNEILSDKISSNAYHDFLKNYTWKQRANNLINEFNNKVL</sequence>
<protein>
    <submittedName>
        <fullName evidence="5">Uncharacterized protein</fullName>
    </submittedName>
</protein>
<dbReference type="Pfam" id="PF13439">
    <property type="entry name" value="Glyco_transf_4"/>
    <property type="match status" value="1"/>
</dbReference>
<keyword evidence="6" id="KW-1185">Reference proteome</keyword>
<evidence type="ECO:0000259" key="4">
    <source>
        <dbReference type="Pfam" id="PF13439"/>
    </source>
</evidence>
<dbReference type="Proteomes" id="UP000003844">
    <property type="component" value="Unassembled WGS sequence"/>
</dbReference>
<evidence type="ECO:0000256" key="2">
    <source>
        <dbReference type="ARBA" id="ARBA00022679"/>
    </source>
</evidence>
<organism evidence="5 6">
    <name type="scientific">Gillisia limnaea (strain DSM 15749 / LMG 21470 / R-8282)</name>
    <dbReference type="NCBI Taxonomy" id="865937"/>
    <lineage>
        <taxon>Bacteria</taxon>
        <taxon>Pseudomonadati</taxon>
        <taxon>Bacteroidota</taxon>
        <taxon>Flavobacteriia</taxon>
        <taxon>Flavobacteriales</taxon>
        <taxon>Flavobacteriaceae</taxon>
        <taxon>Gillisia</taxon>
    </lineage>
</organism>
<evidence type="ECO:0000313" key="6">
    <source>
        <dbReference type="Proteomes" id="UP000003844"/>
    </source>
</evidence>
<dbReference type="InterPro" id="IPR001296">
    <property type="entry name" value="Glyco_trans_1"/>
</dbReference>
<dbReference type="CDD" id="cd03801">
    <property type="entry name" value="GT4_PimA-like"/>
    <property type="match status" value="1"/>
</dbReference>
<dbReference type="Pfam" id="PF00534">
    <property type="entry name" value="Glycos_transf_1"/>
    <property type="match status" value="1"/>
</dbReference>
<dbReference type="PANTHER" id="PTHR12526">
    <property type="entry name" value="GLYCOSYLTRANSFERASE"/>
    <property type="match status" value="1"/>
</dbReference>
<dbReference type="STRING" id="865937.Gilli_0689"/>
<reference evidence="6" key="1">
    <citation type="journal article" date="2012" name="Stand. Genomic Sci.">
        <title>Genome sequence of the Antarctic rhodopsins-containing flavobacterium Gillisia limnaea type strain (R-8282(T)).</title>
        <authorList>
            <person name="Riedel T."/>
            <person name="Held B."/>
            <person name="Nolan M."/>
            <person name="Lucas S."/>
            <person name="Lapidus A."/>
            <person name="Tice H."/>
            <person name="Del Rio T.G."/>
            <person name="Cheng J.F."/>
            <person name="Han C."/>
            <person name="Tapia R."/>
            <person name="Goodwin L.A."/>
            <person name="Pitluck S."/>
            <person name="Liolios K."/>
            <person name="Mavromatis K."/>
            <person name="Pagani I."/>
            <person name="Ivanova N."/>
            <person name="Mikhailova N."/>
            <person name="Pati A."/>
            <person name="Chen A."/>
            <person name="Palaniappan K."/>
            <person name="Land M."/>
            <person name="Rohde M."/>
            <person name="Tindall B.J."/>
            <person name="Detter J.C."/>
            <person name="Goker M."/>
            <person name="Bristow J."/>
            <person name="Eisen J.A."/>
            <person name="Markowitz V."/>
            <person name="Hugenholtz P."/>
            <person name="Kyrpides N.C."/>
            <person name="Klenk H.P."/>
            <person name="Woyke T."/>
        </authorList>
    </citation>
    <scope>NUCLEOTIDE SEQUENCE [LARGE SCALE GENOMIC DNA]</scope>
    <source>
        <strain evidence="6">DSM 15749 / LMG 21470 / R-8282</strain>
    </source>
</reference>
<feature type="domain" description="Glycosyltransferase subfamily 4-like N-terminal" evidence="4">
    <location>
        <begin position="19"/>
        <end position="173"/>
    </location>
</feature>
<dbReference type="InterPro" id="IPR028098">
    <property type="entry name" value="Glyco_trans_4-like_N"/>
</dbReference>
<dbReference type="HOGENOM" id="CLU_1978358_0_0_10"/>
<dbReference type="eggNOG" id="COG0438">
    <property type="taxonomic scope" value="Bacteria"/>
</dbReference>
<keyword evidence="1" id="KW-0328">Glycosyltransferase</keyword>
<dbReference type="PANTHER" id="PTHR12526:SF629">
    <property type="entry name" value="TEICHURONIC ACID BIOSYNTHESIS GLYCOSYLTRANSFERASE TUAH-RELATED"/>
    <property type="match status" value="1"/>
</dbReference>
<name>H2BS76_GILLR</name>
<evidence type="ECO:0000256" key="1">
    <source>
        <dbReference type="ARBA" id="ARBA00022676"/>
    </source>
</evidence>
<dbReference type="GO" id="GO:0016757">
    <property type="term" value="F:glycosyltransferase activity"/>
    <property type="evidence" value="ECO:0007669"/>
    <property type="project" value="UniProtKB-KW"/>
</dbReference>
<evidence type="ECO:0000259" key="3">
    <source>
        <dbReference type="Pfam" id="PF00534"/>
    </source>
</evidence>
<dbReference type="Gene3D" id="3.40.50.2000">
    <property type="entry name" value="Glycogen Phosphorylase B"/>
    <property type="match status" value="2"/>
</dbReference>
<dbReference type="EMBL" id="JH594606">
    <property type="protein sequence ID" value="EHQ01399.1"/>
    <property type="molecule type" value="Genomic_DNA"/>
</dbReference>
<dbReference type="AlphaFoldDB" id="H2BS76"/>
<proteinExistence type="predicted"/>
<evidence type="ECO:0000313" key="5">
    <source>
        <dbReference type="EMBL" id="EHQ01399.1"/>
    </source>
</evidence>
<feature type="domain" description="Glycosyl transferase family 1" evidence="3">
    <location>
        <begin position="191"/>
        <end position="353"/>
    </location>
</feature>
<dbReference type="SUPFAM" id="SSF53756">
    <property type="entry name" value="UDP-Glycosyltransferase/glycogen phosphorylase"/>
    <property type="match status" value="1"/>
</dbReference>
<gene>
    <name evidence="5" type="ORF">Gilli_0689</name>
</gene>
<accession>H2BS76</accession>
<keyword evidence="2" id="KW-0808">Transferase</keyword>